<dbReference type="AlphaFoldDB" id="A0AA36APA0"/>
<proteinExistence type="predicted"/>
<organism evidence="1 2">
    <name type="scientific">Octopus vulgaris</name>
    <name type="common">Common octopus</name>
    <dbReference type="NCBI Taxonomy" id="6645"/>
    <lineage>
        <taxon>Eukaryota</taxon>
        <taxon>Metazoa</taxon>
        <taxon>Spiralia</taxon>
        <taxon>Lophotrochozoa</taxon>
        <taxon>Mollusca</taxon>
        <taxon>Cephalopoda</taxon>
        <taxon>Coleoidea</taxon>
        <taxon>Octopodiformes</taxon>
        <taxon>Octopoda</taxon>
        <taxon>Incirrata</taxon>
        <taxon>Octopodidae</taxon>
        <taxon>Octopus</taxon>
    </lineage>
</organism>
<reference evidence="1" key="1">
    <citation type="submission" date="2023-08" db="EMBL/GenBank/DDBJ databases">
        <authorList>
            <person name="Alioto T."/>
            <person name="Alioto T."/>
            <person name="Gomez Garrido J."/>
        </authorList>
    </citation>
    <scope>NUCLEOTIDE SEQUENCE</scope>
</reference>
<dbReference type="Proteomes" id="UP001162480">
    <property type="component" value="Chromosome 3"/>
</dbReference>
<sequence>MQTKATTANQILLTDVNMTAAPYSIASAPAAEDDDEEENAFGCCGGIDNSVGFIHCDVHCVGGHHVTFVAANDKDDGHDYGGDE</sequence>
<accession>A0AA36APA0</accession>
<evidence type="ECO:0000313" key="2">
    <source>
        <dbReference type="Proteomes" id="UP001162480"/>
    </source>
</evidence>
<keyword evidence="2" id="KW-1185">Reference proteome</keyword>
<name>A0AA36APA0_OCTVU</name>
<gene>
    <name evidence="1" type="ORF">OCTVUL_1B016702</name>
</gene>
<protein>
    <submittedName>
        <fullName evidence="1">Uncharacterized protein</fullName>
    </submittedName>
</protein>
<dbReference type="EMBL" id="OX597816">
    <property type="protein sequence ID" value="CAI9719126.1"/>
    <property type="molecule type" value="Genomic_DNA"/>
</dbReference>
<evidence type="ECO:0000313" key="1">
    <source>
        <dbReference type="EMBL" id="CAI9719126.1"/>
    </source>
</evidence>